<evidence type="ECO:0000256" key="1">
    <source>
        <dbReference type="ARBA" id="ARBA00001974"/>
    </source>
</evidence>
<keyword evidence="3" id="KW-0274">FAD</keyword>
<dbReference type="Gene3D" id="3.50.50.100">
    <property type="match status" value="1"/>
</dbReference>
<comment type="cofactor">
    <cofactor evidence="1">
        <name>FAD</name>
        <dbReference type="ChEBI" id="CHEBI:57692"/>
    </cofactor>
</comment>
<dbReference type="NCBIfam" id="TIGR03169">
    <property type="entry name" value="Nterm_to_SelD"/>
    <property type="match status" value="1"/>
</dbReference>
<proteinExistence type="predicted"/>
<evidence type="ECO:0000256" key="4">
    <source>
        <dbReference type="ARBA" id="ARBA00023002"/>
    </source>
</evidence>
<dbReference type="GO" id="GO:0019646">
    <property type="term" value="P:aerobic electron transport chain"/>
    <property type="evidence" value="ECO:0007669"/>
    <property type="project" value="TreeGrafter"/>
</dbReference>
<dbReference type="RefSeq" id="WP_159341066.1">
    <property type="nucleotide sequence ID" value="NZ_CP024621.1"/>
</dbReference>
<dbReference type="Proteomes" id="UP000463949">
    <property type="component" value="Chromosome"/>
</dbReference>
<protein>
    <submittedName>
        <fullName evidence="6">Pyridine nucleotide-disulfide oxidoreductase</fullName>
    </submittedName>
</protein>
<dbReference type="KEGG" id="hmd:CTT34_02970"/>
<dbReference type="InterPro" id="IPR036188">
    <property type="entry name" value="FAD/NAD-bd_sf"/>
</dbReference>
<reference evidence="6 7" key="1">
    <citation type="submission" date="2017-10" db="EMBL/GenBank/DDBJ databases">
        <title>Coral associated bacteria.</title>
        <authorList>
            <person name="Wang X."/>
        </authorList>
    </citation>
    <scope>NUCLEOTIDE SEQUENCE [LARGE SCALE GENOMIC DNA]</scope>
    <source>
        <strain evidence="6 7">SCSIO 43005</strain>
    </source>
</reference>
<dbReference type="EMBL" id="CP024621">
    <property type="protein sequence ID" value="QHD48718.1"/>
    <property type="molecule type" value="Genomic_DNA"/>
</dbReference>
<evidence type="ECO:0000256" key="3">
    <source>
        <dbReference type="ARBA" id="ARBA00022827"/>
    </source>
</evidence>
<feature type="domain" description="FAD/NAD(P)-binding" evidence="5">
    <location>
        <begin position="2"/>
        <end position="318"/>
    </location>
</feature>
<dbReference type="OrthoDB" id="9767928at2"/>
<organism evidence="6 7">
    <name type="scientific">Vreelandella aquamarina</name>
    <dbReference type="NCBI Taxonomy" id="77097"/>
    <lineage>
        <taxon>Bacteria</taxon>
        <taxon>Pseudomonadati</taxon>
        <taxon>Pseudomonadota</taxon>
        <taxon>Gammaproteobacteria</taxon>
        <taxon>Oceanospirillales</taxon>
        <taxon>Halomonadaceae</taxon>
        <taxon>Vreelandella</taxon>
    </lineage>
</organism>
<dbReference type="AlphaFoldDB" id="A0A857GHH5"/>
<accession>A0A857GHH5</accession>
<evidence type="ECO:0000256" key="2">
    <source>
        <dbReference type="ARBA" id="ARBA00022630"/>
    </source>
</evidence>
<dbReference type="Pfam" id="PF07992">
    <property type="entry name" value="Pyr_redox_2"/>
    <property type="match status" value="1"/>
</dbReference>
<evidence type="ECO:0000259" key="5">
    <source>
        <dbReference type="Pfam" id="PF07992"/>
    </source>
</evidence>
<sequence>MQLLLIGAGHAHAFVLEAFAQRPDKAVSITVVSDSQLAAYSGSVPAWLSGECTLRETQMDIAALCQRAGARFIASPAVAFSTSERQVMLADGSVIAFDVASFNVGSTLALPQVIAPQSDEGIGPKGIEENTLPTLLAMRPLSSLHHRWQALREEVAKLPAGVFQNVVSVGGGAAGCETLMSVLAQLRQQRPDIHWQGELISAAKTLLPGAGWLPRWLTARALTRAGVRVHTGVRGHALVPGGVQTDTGNHIAADIVLWATGAVGQTWLQQTALPLNEHGFIPVDTSLEVIGQPGIFAAGDCATLRSSPLPKAGVYAVRMGPVLAENLRAACHGKQLTPWQPPRRVLALIGTGDGHAIASRGAMGFSGRWVWQWKKRIDARFITRFNPPFHASQRE</sequence>
<gene>
    <name evidence="6" type="ORF">CTT34_02970</name>
</gene>
<name>A0A857GHH5_9GAMM</name>
<dbReference type="InterPro" id="IPR051169">
    <property type="entry name" value="NADH-Q_oxidoreductase"/>
</dbReference>
<dbReference type="GO" id="GO:0003955">
    <property type="term" value="F:NAD(P)H dehydrogenase (quinone) activity"/>
    <property type="evidence" value="ECO:0007669"/>
    <property type="project" value="TreeGrafter"/>
</dbReference>
<dbReference type="InterPro" id="IPR023753">
    <property type="entry name" value="FAD/NAD-binding_dom"/>
</dbReference>
<evidence type="ECO:0000313" key="7">
    <source>
        <dbReference type="Proteomes" id="UP000463949"/>
    </source>
</evidence>
<keyword evidence="2" id="KW-0285">Flavoprotein</keyword>
<dbReference type="SUPFAM" id="SSF51905">
    <property type="entry name" value="FAD/NAD(P)-binding domain"/>
    <property type="match status" value="2"/>
</dbReference>
<dbReference type="InterPro" id="IPR017584">
    <property type="entry name" value="Pyridine_nucleo_diS_OxRdtase_N"/>
</dbReference>
<dbReference type="PANTHER" id="PTHR42913">
    <property type="entry name" value="APOPTOSIS-INDUCING FACTOR 1"/>
    <property type="match status" value="1"/>
</dbReference>
<evidence type="ECO:0000313" key="6">
    <source>
        <dbReference type="EMBL" id="QHD48718.1"/>
    </source>
</evidence>
<dbReference type="PANTHER" id="PTHR42913:SF9">
    <property type="entry name" value="SLR1591 PROTEIN"/>
    <property type="match status" value="1"/>
</dbReference>
<keyword evidence="4" id="KW-0560">Oxidoreductase</keyword>